<gene>
    <name evidence="3" type="ORF">SAG0136_00790</name>
</gene>
<proteinExistence type="inferred from homology"/>
<evidence type="ECO:0000256" key="1">
    <source>
        <dbReference type="ARBA" id="ARBA00006174"/>
    </source>
</evidence>
<feature type="domain" description="MmgE/PrpD N-terminal" evidence="2">
    <location>
        <begin position="22"/>
        <end position="170"/>
    </location>
</feature>
<evidence type="ECO:0000313" key="3">
    <source>
        <dbReference type="EMBL" id="ESV53821.1"/>
    </source>
</evidence>
<accession>V6Z0T1</accession>
<dbReference type="SUPFAM" id="SSF103378">
    <property type="entry name" value="2-methylcitrate dehydratase PrpD"/>
    <property type="match status" value="1"/>
</dbReference>
<dbReference type="PANTHER" id="PTHR16943">
    <property type="entry name" value="2-METHYLCITRATE DEHYDRATASE-RELATED"/>
    <property type="match status" value="1"/>
</dbReference>
<dbReference type="Pfam" id="PF03972">
    <property type="entry name" value="MmgE_PrpD_N"/>
    <property type="match status" value="1"/>
</dbReference>
<name>V6Z0T1_STRAG</name>
<dbReference type="PANTHER" id="PTHR16943:SF8">
    <property type="entry name" value="2-METHYLCITRATE DEHYDRATASE"/>
    <property type="match status" value="1"/>
</dbReference>
<protein>
    <recommendedName>
        <fullName evidence="2">MmgE/PrpD N-terminal domain-containing protein</fullName>
    </recommendedName>
</protein>
<dbReference type="InterPro" id="IPR005656">
    <property type="entry name" value="MmgE_PrpD"/>
</dbReference>
<organism evidence="3 4">
    <name type="scientific">Streptococcus agalactiae LMG 14747</name>
    <dbReference type="NCBI Taxonomy" id="1154860"/>
    <lineage>
        <taxon>Bacteria</taxon>
        <taxon>Bacillati</taxon>
        <taxon>Bacillota</taxon>
        <taxon>Bacilli</taxon>
        <taxon>Lactobacillales</taxon>
        <taxon>Streptococcaceae</taxon>
        <taxon>Streptococcus</taxon>
    </lineage>
</organism>
<dbReference type="EMBL" id="ANQC01000010">
    <property type="protein sequence ID" value="ESV53821.1"/>
    <property type="molecule type" value="Genomic_DNA"/>
</dbReference>
<dbReference type="eggNOG" id="COG2079">
    <property type="taxonomic scope" value="Bacteria"/>
</dbReference>
<dbReference type="InterPro" id="IPR042183">
    <property type="entry name" value="MmgE/PrpD_sf_1"/>
</dbReference>
<comment type="caution">
    <text evidence="3">The sequence shown here is derived from an EMBL/GenBank/DDBJ whole genome shotgun (WGS) entry which is preliminary data.</text>
</comment>
<reference evidence="3 4" key="1">
    <citation type="submission" date="2013-05" db="EMBL/GenBank/DDBJ databases">
        <authorList>
            <person name="Richards V.P."/>
            <person name="Durkin S.A.S."/>
            <person name="Kim M."/>
            <person name="Pavinski Bitar P.D."/>
            <person name="Stanhope M.J."/>
            <person name="Town C.D."/>
            <person name="Venter J.C."/>
        </authorList>
    </citation>
    <scope>NUCLEOTIDE SEQUENCE [LARGE SCALE GENOMIC DNA]</scope>
    <source>
        <strain evidence="3 4">LMG 14747</strain>
    </source>
</reference>
<dbReference type="Gene3D" id="1.10.4100.10">
    <property type="entry name" value="2-methylcitrate dehydratase PrpD"/>
    <property type="match status" value="1"/>
</dbReference>
<sequence length="174" mass="18936">MTTESMDIVSQLISMQDWPSQEQSLRMARLAFLDFAYALFKGLDTKKSRALMDLYETSDTVDTAFSDPNQAIINALINGFAAHAEDIDDTHANLRGHPSAVIFPALLAVSDVDDRMIDVLKAYVIGLEFAGRLGFQAQPQHAFKGYHSSGTLGSLGAAVAIGIFKGLDGEYFLT</sequence>
<dbReference type="AlphaFoldDB" id="V6Z0T1"/>
<comment type="similarity">
    <text evidence="1">Belongs to the PrpD family.</text>
</comment>
<dbReference type="InterPro" id="IPR036148">
    <property type="entry name" value="MmgE/PrpD_sf"/>
</dbReference>
<evidence type="ECO:0000259" key="2">
    <source>
        <dbReference type="Pfam" id="PF03972"/>
    </source>
</evidence>
<evidence type="ECO:0000313" key="4">
    <source>
        <dbReference type="Proteomes" id="UP000018482"/>
    </source>
</evidence>
<dbReference type="Proteomes" id="UP000018482">
    <property type="component" value="Unassembled WGS sequence"/>
</dbReference>
<dbReference type="GO" id="GO:0016829">
    <property type="term" value="F:lyase activity"/>
    <property type="evidence" value="ECO:0007669"/>
    <property type="project" value="InterPro"/>
</dbReference>
<dbReference type="InterPro" id="IPR045336">
    <property type="entry name" value="MmgE_PrpD_N"/>
</dbReference>